<feature type="domain" description="NADP-dependent oxidoreductase" evidence="5">
    <location>
        <begin position="1"/>
        <end position="93"/>
    </location>
</feature>
<comment type="caution">
    <text evidence="6">The sequence shown here is derived from an EMBL/GenBank/DDBJ whole genome shotgun (WGS) entry which is preliminary data.</text>
</comment>
<dbReference type="Proteomes" id="UP000243534">
    <property type="component" value="Unassembled WGS sequence"/>
</dbReference>
<evidence type="ECO:0000259" key="5">
    <source>
        <dbReference type="Pfam" id="PF00248"/>
    </source>
</evidence>
<evidence type="ECO:0000256" key="4">
    <source>
        <dbReference type="SAM" id="MobiDB-lite"/>
    </source>
</evidence>
<feature type="region of interest" description="Disordered" evidence="4">
    <location>
        <begin position="101"/>
        <end position="126"/>
    </location>
</feature>
<evidence type="ECO:0000256" key="1">
    <source>
        <dbReference type="ARBA" id="ARBA00006515"/>
    </source>
</evidence>
<dbReference type="Pfam" id="PF00248">
    <property type="entry name" value="Aldo_ket_red"/>
    <property type="match status" value="1"/>
</dbReference>
<comment type="similarity">
    <text evidence="1">Belongs to the shaker potassium channel beta subunit family.</text>
</comment>
<name>A0A1E7YUF7_9GAMM</name>
<accession>A0A1E7YUF7</accession>
<feature type="compositionally biased region" description="Low complexity" evidence="4">
    <location>
        <begin position="113"/>
        <end position="126"/>
    </location>
</feature>
<protein>
    <recommendedName>
        <fullName evidence="5">NADP-dependent oxidoreductase domain-containing protein</fullName>
    </recommendedName>
</protein>
<dbReference type="AlphaFoldDB" id="A0A1E7YUF7"/>
<gene>
    <name evidence="6" type="ORF">BBW68_03505</name>
</gene>
<evidence type="ECO:0000313" key="6">
    <source>
        <dbReference type="EMBL" id="OFC58099.1"/>
    </source>
</evidence>
<keyword evidence="3" id="KW-0560">Oxidoreductase</keyword>
<dbReference type="PANTHER" id="PTHR43150">
    <property type="entry name" value="HYPERKINETIC, ISOFORM M"/>
    <property type="match status" value="1"/>
</dbReference>
<dbReference type="PANTHER" id="PTHR43150:SF4">
    <property type="entry name" value="L-GLYCERALDEHYDE 3-PHOSPHATE REDUCTASE"/>
    <property type="match status" value="1"/>
</dbReference>
<dbReference type="GO" id="GO:0016491">
    <property type="term" value="F:oxidoreductase activity"/>
    <property type="evidence" value="ECO:0007669"/>
    <property type="project" value="UniProtKB-KW"/>
</dbReference>
<dbReference type="InterPro" id="IPR005399">
    <property type="entry name" value="K_chnl_volt-dep_bsu_KCNAB-rel"/>
</dbReference>
<dbReference type="EMBL" id="MAYS01000608">
    <property type="protein sequence ID" value="OFC58099.1"/>
    <property type="molecule type" value="Genomic_DNA"/>
</dbReference>
<keyword evidence="2" id="KW-0521">NADP</keyword>
<dbReference type="Gene3D" id="3.20.20.100">
    <property type="entry name" value="NADP-dependent oxidoreductase domain"/>
    <property type="match status" value="1"/>
</dbReference>
<reference evidence="6 7" key="1">
    <citation type="submission" date="2016-07" db="EMBL/GenBank/DDBJ databases">
        <authorList>
            <person name="Yuval B."/>
        </authorList>
    </citation>
    <scope>NUCLEOTIDE SEQUENCE [LARGE SCALE GENOMIC DNA]</scope>
    <source>
        <strain evidence="6 7">IL</strain>
    </source>
</reference>
<evidence type="ECO:0000256" key="3">
    <source>
        <dbReference type="ARBA" id="ARBA00023002"/>
    </source>
</evidence>
<organism evidence="6 7">
    <name type="scientific">Candidatus Erwinia dacicola</name>
    <dbReference type="NCBI Taxonomy" id="252393"/>
    <lineage>
        <taxon>Bacteria</taxon>
        <taxon>Pseudomonadati</taxon>
        <taxon>Pseudomonadota</taxon>
        <taxon>Gammaproteobacteria</taxon>
        <taxon>Enterobacterales</taxon>
        <taxon>Erwiniaceae</taxon>
        <taxon>Erwinia</taxon>
    </lineage>
</organism>
<proteinExistence type="inferred from homology"/>
<dbReference type="SUPFAM" id="SSF51430">
    <property type="entry name" value="NAD(P)-linked oxidoreductase"/>
    <property type="match status" value="1"/>
</dbReference>
<dbReference type="GO" id="GO:0051596">
    <property type="term" value="P:methylglyoxal catabolic process"/>
    <property type="evidence" value="ECO:0007669"/>
    <property type="project" value="TreeGrafter"/>
</dbReference>
<evidence type="ECO:0000313" key="7">
    <source>
        <dbReference type="Proteomes" id="UP000243534"/>
    </source>
</evidence>
<evidence type="ECO:0000256" key="2">
    <source>
        <dbReference type="ARBA" id="ARBA00022857"/>
    </source>
</evidence>
<dbReference type="InterPro" id="IPR036812">
    <property type="entry name" value="NAD(P)_OxRdtase_dom_sf"/>
</dbReference>
<sequence>MDIFYHHRPDPKTPLEKTMAALDYLVHQGKILYVALSNYPVGLVAQAITILQDLGTQCLIYQPKYSMFERTPEGGLLGVLAQEVAGSIAFSPAGRWCADRPLSQRHPGRFPCRQRQPLPQQRLADA</sequence>
<dbReference type="InterPro" id="IPR023210">
    <property type="entry name" value="NADP_OxRdtase_dom"/>
</dbReference>